<evidence type="ECO:0000256" key="5">
    <source>
        <dbReference type="ARBA" id="ARBA00022801"/>
    </source>
</evidence>
<dbReference type="InterPro" id="IPR036702">
    <property type="entry name" value="ComB-like_sf"/>
</dbReference>
<comment type="cofactor">
    <cofactor evidence="1">
        <name>Mg(2+)</name>
        <dbReference type="ChEBI" id="CHEBI:18420"/>
    </cofactor>
</comment>
<evidence type="ECO:0000256" key="7">
    <source>
        <dbReference type="ARBA" id="ARBA00033711"/>
    </source>
</evidence>
<organism evidence="8 9">
    <name type="scientific">Caldalkalibacillus uzonensis</name>
    <dbReference type="NCBI Taxonomy" id="353224"/>
    <lineage>
        <taxon>Bacteria</taxon>
        <taxon>Bacillati</taxon>
        <taxon>Bacillota</taxon>
        <taxon>Bacilli</taxon>
        <taxon>Bacillales</taxon>
        <taxon>Bacillaceae</taxon>
        <taxon>Caldalkalibacillus</taxon>
    </lineage>
</organism>
<proteinExistence type="inferred from homology"/>
<reference evidence="8 9" key="1">
    <citation type="submission" date="2023-07" db="EMBL/GenBank/DDBJ databases">
        <title>Genomic Encyclopedia of Type Strains, Phase IV (KMG-IV): sequencing the most valuable type-strain genomes for metagenomic binning, comparative biology and taxonomic classification.</title>
        <authorList>
            <person name="Goeker M."/>
        </authorList>
    </citation>
    <scope>NUCLEOTIDE SEQUENCE [LARGE SCALE GENOMIC DNA]</scope>
    <source>
        <strain evidence="8 9">DSM 17740</strain>
    </source>
</reference>
<protein>
    <recommendedName>
        <fullName evidence="4">Probable 2-phosphosulfolactate phosphatase</fullName>
        <ecNumber evidence="3">3.1.3.71</ecNumber>
    </recommendedName>
</protein>
<keyword evidence="9" id="KW-1185">Reference proteome</keyword>
<dbReference type="Pfam" id="PF04029">
    <property type="entry name" value="2-ph_phosp"/>
    <property type="match status" value="1"/>
</dbReference>
<sequence>MGKIHLLFCKEELAEHKLPDKVVIVLDILLATSTIVTVLKHGAPAVIPVLNAEEAKQKAQAQAAGASLLAGEYKGEPLEGFLYPGPVFLKDKVSGKQVILSTTNGTVAIRKSSSAQKVYIGALLNGAHLAQTVVNNHREETILIVCSGSAGAFNLEDFYGAGFIINALLQYGSENWELTDAAQAACLFYESRKGQAREILKRSRVGRMLARHGFDADVCYAAQENVTSIVPCLTSQGTIRVVEPSVMGRMSKQTKD</sequence>
<dbReference type="GO" id="GO:0050532">
    <property type="term" value="F:2-phosphosulfolactate phosphatase activity"/>
    <property type="evidence" value="ECO:0007669"/>
    <property type="project" value="UniProtKB-EC"/>
</dbReference>
<comment type="caution">
    <text evidence="8">The sequence shown here is derived from an EMBL/GenBank/DDBJ whole genome shotgun (WGS) entry which is preliminary data.</text>
</comment>
<evidence type="ECO:0000313" key="8">
    <source>
        <dbReference type="EMBL" id="MDQ0339947.1"/>
    </source>
</evidence>
<evidence type="ECO:0000256" key="6">
    <source>
        <dbReference type="ARBA" id="ARBA00022842"/>
    </source>
</evidence>
<accession>A0ABU0CXE9</accession>
<evidence type="ECO:0000256" key="2">
    <source>
        <dbReference type="ARBA" id="ARBA00009997"/>
    </source>
</evidence>
<evidence type="ECO:0000256" key="1">
    <source>
        <dbReference type="ARBA" id="ARBA00001946"/>
    </source>
</evidence>
<dbReference type="PANTHER" id="PTHR37311">
    <property type="entry name" value="2-PHOSPHOSULFOLACTATE PHOSPHATASE-RELATED"/>
    <property type="match status" value="1"/>
</dbReference>
<comment type="similarity">
    <text evidence="2">Belongs to the ComB family.</text>
</comment>
<gene>
    <name evidence="8" type="ORF">J2S00_002742</name>
</gene>
<evidence type="ECO:0000256" key="4">
    <source>
        <dbReference type="ARBA" id="ARBA00021948"/>
    </source>
</evidence>
<dbReference type="EC" id="3.1.3.71" evidence="3"/>
<dbReference type="Proteomes" id="UP001232445">
    <property type="component" value="Unassembled WGS sequence"/>
</dbReference>
<dbReference type="PANTHER" id="PTHR37311:SF1">
    <property type="entry name" value="2-PHOSPHOSULFOLACTATE PHOSPHATASE-RELATED"/>
    <property type="match status" value="1"/>
</dbReference>
<comment type="catalytic activity">
    <reaction evidence="7">
        <text>(2R)-O-phospho-3-sulfolactate + H2O = (2R)-3-sulfolactate + phosphate</text>
        <dbReference type="Rhea" id="RHEA:23416"/>
        <dbReference type="ChEBI" id="CHEBI:15377"/>
        <dbReference type="ChEBI" id="CHEBI:15597"/>
        <dbReference type="ChEBI" id="CHEBI:43474"/>
        <dbReference type="ChEBI" id="CHEBI:58738"/>
        <dbReference type="EC" id="3.1.3.71"/>
    </reaction>
</comment>
<evidence type="ECO:0000256" key="3">
    <source>
        <dbReference type="ARBA" id="ARBA00012953"/>
    </source>
</evidence>
<dbReference type="SUPFAM" id="SSF142823">
    <property type="entry name" value="ComB-like"/>
    <property type="match status" value="1"/>
</dbReference>
<evidence type="ECO:0000313" key="9">
    <source>
        <dbReference type="Proteomes" id="UP001232445"/>
    </source>
</evidence>
<dbReference type="Gene3D" id="3.90.1560.10">
    <property type="entry name" value="ComB-like"/>
    <property type="match status" value="1"/>
</dbReference>
<keyword evidence="6" id="KW-0460">Magnesium</keyword>
<dbReference type="RefSeq" id="WP_307340719.1">
    <property type="nucleotide sequence ID" value="NZ_JAUSUQ010000010.1"/>
</dbReference>
<dbReference type="InterPro" id="IPR005238">
    <property type="entry name" value="ComB-like"/>
</dbReference>
<name>A0ABU0CXE9_9BACI</name>
<keyword evidence="5 8" id="KW-0378">Hydrolase</keyword>
<dbReference type="EMBL" id="JAUSUQ010000010">
    <property type="protein sequence ID" value="MDQ0339947.1"/>
    <property type="molecule type" value="Genomic_DNA"/>
</dbReference>